<evidence type="ECO:0000313" key="1">
    <source>
        <dbReference type="EMBL" id="PHM23483.1"/>
    </source>
</evidence>
<dbReference type="EMBL" id="NIBT01000014">
    <property type="protein sequence ID" value="PHM23483.1"/>
    <property type="molecule type" value="Genomic_DNA"/>
</dbReference>
<reference evidence="2 4" key="2">
    <citation type="submission" date="2018-09" db="EMBL/GenBank/DDBJ databases">
        <title>Genomic Encyclopedia of Archaeal and Bacterial Type Strains, Phase II (KMG-II): from individual species to whole genera.</title>
        <authorList>
            <person name="Goeker M."/>
        </authorList>
    </citation>
    <scope>NUCLEOTIDE SEQUENCE [LARGE SCALE GENOMIC DNA]</scope>
    <source>
        <strain evidence="2 4">DSM 16337</strain>
    </source>
</reference>
<reference evidence="1 3" key="1">
    <citation type="journal article" date="2017" name="Nat. Microbiol.">
        <title>Natural product diversity associated with the nematode symbionts Photorhabdus and Xenorhabdus.</title>
        <authorList>
            <person name="Tobias N.J."/>
            <person name="Wolff H."/>
            <person name="Djahanschiri B."/>
            <person name="Grundmann F."/>
            <person name="Kronenwerth M."/>
            <person name="Shi Y.M."/>
            <person name="Simonyi S."/>
            <person name="Grun P."/>
            <person name="Shapiro-Ilan D."/>
            <person name="Pidot S.J."/>
            <person name="Stinear T.P."/>
            <person name="Ebersberger I."/>
            <person name="Bode H.B."/>
        </authorList>
    </citation>
    <scope>NUCLEOTIDE SEQUENCE [LARGE SCALE GENOMIC DNA]</scope>
    <source>
        <strain evidence="1 3">DSM 16337</strain>
    </source>
</reference>
<dbReference type="EMBL" id="RAQI01000003">
    <property type="protein sequence ID" value="RKE90705.1"/>
    <property type="molecule type" value="Genomic_DNA"/>
</dbReference>
<gene>
    <name evidence="2" type="ORF">BDE27_2600</name>
    <name evidence="1" type="ORF">Xehl_02752</name>
</gene>
<dbReference type="Proteomes" id="UP000225605">
    <property type="component" value="Unassembled WGS sequence"/>
</dbReference>
<accession>A0A2D0INV0</accession>
<sequence length="540" mass="61060">MLESDKDLILSDDDLNLSVKNGADIIIGQKFYLDIEIPKGKMPQSLNIGVKDSKGFESIKIIKTMNTQQDSKSYNVVISCAVKGSDSITAGEEIHFILTGIDKVIKYYARDLVKSSIQLKKNKNICAIPNNNDIDDNEEHYISYDTTLFDTNGQLLKNTPVNIYSEINEDIERNIIITSEPDGVGQKHQIIKPTKYEGKTQIIINSDKDGKVNFRVYPVMDTPAIMDLISQVEGVAEYHSGSIYMISVVPPSNEDSLNPPDIPELEGDSLEGDGRQFFEAEIDSYPNASRTDNILFFNKKKKDGSFDPEGLIFPVQKISDVLGDMDSEDYNYTFLIRRDVFPYGKDSMLYYIIAPDFGNSMYSDVRDVTYIGGELTTPNDSVKRTYNMPMIFSSFADIKQDAKLEHSDEEKPNHEDITQRDVSNYAVSGYQLYVKILCTNDEDDLSYPLWGKEIYLRMYVESANQNFNKIFPVVAPHTPDKPGGKLSTVIVKIDSPELNDVKGYVTGGAGNIYFEYYIIDSVTHEKTYSNYWENEIMTTD</sequence>
<keyword evidence="4" id="KW-1185">Reference proteome</keyword>
<comment type="caution">
    <text evidence="1">The sequence shown here is derived from an EMBL/GenBank/DDBJ whole genome shotgun (WGS) entry which is preliminary data.</text>
</comment>
<name>A0A2D0INV0_9GAMM</name>
<proteinExistence type="predicted"/>
<evidence type="ECO:0000313" key="4">
    <source>
        <dbReference type="Proteomes" id="UP000283568"/>
    </source>
</evidence>
<protein>
    <submittedName>
        <fullName evidence="1">Uncharacterized protein</fullName>
    </submittedName>
</protein>
<dbReference type="AlphaFoldDB" id="A0A2D0INV0"/>
<evidence type="ECO:0000313" key="3">
    <source>
        <dbReference type="Proteomes" id="UP000225605"/>
    </source>
</evidence>
<evidence type="ECO:0000313" key="2">
    <source>
        <dbReference type="EMBL" id="RKE90705.1"/>
    </source>
</evidence>
<dbReference type="OrthoDB" id="6437954at2"/>
<dbReference type="RefSeq" id="WP_099132827.1">
    <property type="nucleotide sequence ID" value="NZ_CAWNOJ010000025.1"/>
</dbReference>
<dbReference type="Proteomes" id="UP000283568">
    <property type="component" value="Unassembled WGS sequence"/>
</dbReference>
<organism evidence="1 3">
    <name type="scientific">Xenorhabdus ehlersii</name>
    <dbReference type="NCBI Taxonomy" id="290111"/>
    <lineage>
        <taxon>Bacteria</taxon>
        <taxon>Pseudomonadati</taxon>
        <taxon>Pseudomonadota</taxon>
        <taxon>Gammaproteobacteria</taxon>
        <taxon>Enterobacterales</taxon>
        <taxon>Morganellaceae</taxon>
        <taxon>Xenorhabdus</taxon>
    </lineage>
</organism>